<keyword evidence="2" id="KW-1185">Reference proteome</keyword>
<evidence type="ECO:0000313" key="1">
    <source>
        <dbReference type="EMBL" id="KAJ2987967.1"/>
    </source>
</evidence>
<gene>
    <name evidence="1" type="ORF">NUW54_g9265</name>
</gene>
<proteinExistence type="predicted"/>
<name>A0ACC1PA22_9APHY</name>
<reference evidence="1" key="1">
    <citation type="submission" date="2022-08" db="EMBL/GenBank/DDBJ databases">
        <title>Genome Sequence of Pycnoporus sanguineus.</title>
        <authorList>
            <person name="Buettner E."/>
        </authorList>
    </citation>
    <scope>NUCLEOTIDE SEQUENCE</scope>
    <source>
        <strain evidence="1">CG-C14</strain>
    </source>
</reference>
<sequence length="199" mass="21877">MYDIRRAPETGSKATTGDGTVPRRIKQGYNVSRERDERSGKQRSEDEHTIVGRYPRRPDGGTRKTGRTEGMVRDRSVRRFSLREDDGNFLNLRSRSGRPRGQRDSRSIAGTDELLAEILPPTSLLCESKFPLNPAKGTAAVTGLTGTGPKAHQVLHRTRECLGDLQGKGQGAIIRPEGQGPGYLHRTRVGTARSAKCQG</sequence>
<protein>
    <submittedName>
        <fullName evidence="1">Uncharacterized protein</fullName>
    </submittedName>
</protein>
<dbReference type="EMBL" id="JANSHE010003050">
    <property type="protein sequence ID" value="KAJ2987967.1"/>
    <property type="molecule type" value="Genomic_DNA"/>
</dbReference>
<evidence type="ECO:0000313" key="2">
    <source>
        <dbReference type="Proteomes" id="UP001144978"/>
    </source>
</evidence>
<accession>A0ACC1PA22</accession>
<comment type="caution">
    <text evidence="1">The sequence shown here is derived from an EMBL/GenBank/DDBJ whole genome shotgun (WGS) entry which is preliminary data.</text>
</comment>
<dbReference type="Proteomes" id="UP001144978">
    <property type="component" value="Unassembled WGS sequence"/>
</dbReference>
<organism evidence="1 2">
    <name type="scientific">Trametes sanguinea</name>
    <dbReference type="NCBI Taxonomy" id="158606"/>
    <lineage>
        <taxon>Eukaryota</taxon>
        <taxon>Fungi</taxon>
        <taxon>Dikarya</taxon>
        <taxon>Basidiomycota</taxon>
        <taxon>Agaricomycotina</taxon>
        <taxon>Agaricomycetes</taxon>
        <taxon>Polyporales</taxon>
        <taxon>Polyporaceae</taxon>
        <taxon>Trametes</taxon>
    </lineage>
</organism>